<dbReference type="OrthoDB" id="9803101at2"/>
<dbReference type="PANTHER" id="PTHR47328">
    <property type="match status" value="1"/>
</dbReference>
<dbReference type="Proteomes" id="UP000240624">
    <property type="component" value="Unassembled WGS sequence"/>
</dbReference>
<evidence type="ECO:0000313" key="3">
    <source>
        <dbReference type="Proteomes" id="UP000193495"/>
    </source>
</evidence>
<dbReference type="EMBL" id="FWFY01000011">
    <property type="protein sequence ID" value="SLN63882.1"/>
    <property type="molecule type" value="Genomic_DNA"/>
</dbReference>
<dbReference type="Pfam" id="PF01042">
    <property type="entry name" value="Ribonuc_L-PSP"/>
    <property type="match status" value="1"/>
</dbReference>
<dbReference type="EMBL" id="PYGB01000010">
    <property type="protein sequence ID" value="PSK83467.1"/>
    <property type="molecule type" value="Genomic_DNA"/>
</dbReference>
<reference evidence="2 3" key="1">
    <citation type="submission" date="2017-03" db="EMBL/GenBank/DDBJ databases">
        <authorList>
            <person name="Afonso C.L."/>
            <person name="Miller P.J."/>
            <person name="Scott M.A."/>
            <person name="Spackman E."/>
            <person name="Goraichik I."/>
            <person name="Dimitrov K.M."/>
            <person name="Suarez D.L."/>
            <person name="Swayne D.E."/>
        </authorList>
    </citation>
    <scope>NUCLEOTIDE SEQUENCE [LARGE SCALE GENOMIC DNA]</scope>
    <source>
        <strain evidence="2 3">CECT 8367</strain>
    </source>
</reference>
<dbReference type="InterPro" id="IPR035959">
    <property type="entry name" value="RutC-like_sf"/>
</dbReference>
<keyword evidence="4" id="KW-1185">Reference proteome</keyword>
<keyword evidence="2" id="KW-0378">Hydrolase</keyword>
<reference evidence="1 4" key="2">
    <citation type="submission" date="2018-03" db="EMBL/GenBank/DDBJ databases">
        <title>Genomic Encyclopedia of Archaeal and Bacterial Type Strains, Phase II (KMG-II): from individual species to whole genera.</title>
        <authorList>
            <person name="Goeker M."/>
        </authorList>
    </citation>
    <scope>NUCLEOTIDE SEQUENCE [LARGE SCALE GENOMIC DNA]</scope>
    <source>
        <strain evidence="1 4">DSM 29956</strain>
    </source>
</reference>
<dbReference type="CDD" id="cd06150">
    <property type="entry name" value="YjgF_YER057c_UK114_like_2"/>
    <property type="match status" value="1"/>
</dbReference>
<proteinExistence type="predicted"/>
<evidence type="ECO:0000313" key="1">
    <source>
        <dbReference type="EMBL" id="PSK83467.1"/>
    </source>
</evidence>
<sequence>MTDITRFESNGRMSQVVVHNGIAYLAGQVEAPGADAGEQTRATLAEIDRLLALVGTDKTRILTAQIWLADIADFAAMNEVWDGWVAKEHAPARYTGESKLASPDYRVEIIVTAAV</sequence>
<gene>
    <name evidence="2" type="primary">yabJ</name>
    <name evidence="1" type="ORF">CLV79_11047</name>
    <name evidence="2" type="ORF">LOS8367_03111</name>
</gene>
<dbReference type="GO" id="GO:0016787">
    <property type="term" value="F:hydrolase activity"/>
    <property type="evidence" value="ECO:0007669"/>
    <property type="project" value="UniProtKB-KW"/>
</dbReference>
<dbReference type="Gene3D" id="3.30.1330.40">
    <property type="entry name" value="RutC-like"/>
    <property type="match status" value="1"/>
</dbReference>
<dbReference type="PANTHER" id="PTHR47328:SF1">
    <property type="entry name" value="RUTC FAMILY PROTEIN YOAB"/>
    <property type="match status" value="1"/>
</dbReference>
<dbReference type="RefSeq" id="WP_085897431.1">
    <property type="nucleotide sequence ID" value="NZ_FWFY01000011.1"/>
</dbReference>
<evidence type="ECO:0000313" key="4">
    <source>
        <dbReference type="Proteomes" id="UP000240624"/>
    </source>
</evidence>
<dbReference type="EC" id="3.5.4.-" evidence="2"/>
<dbReference type="AlphaFoldDB" id="A0A1X6ZWI2"/>
<accession>A0A1X6ZWI2</accession>
<organism evidence="2 3">
    <name type="scientific">Limimaricola soesokkakensis</name>
    <dbReference type="NCBI Taxonomy" id="1343159"/>
    <lineage>
        <taxon>Bacteria</taxon>
        <taxon>Pseudomonadati</taxon>
        <taxon>Pseudomonadota</taxon>
        <taxon>Alphaproteobacteria</taxon>
        <taxon>Rhodobacterales</taxon>
        <taxon>Paracoccaceae</taxon>
        <taxon>Limimaricola</taxon>
    </lineage>
</organism>
<dbReference type="Proteomes" id="UP000193495">
    <property type="component" value="Unassembled WGS sequence"/>
</dbReference>
<protein>
    <submittedName>
        <fullName evidence="1">Enamine deaminase RidA (YjgF/YER057c/UK114 family)</fullName>
    </submittedName>
    <submittedName>
        <fullName evidence="2">Enamine/imine deaminase</fullName>
        <ecNumber evidence="2">3.5.4.-</ecNumber>
    </submittedName>
</protein>
<dbReference type="InterPro" id="IPR006175">
    <property type="entry name" value="YjgF/YER057c/UK114"/>
</dbReference>
<name>A0A1X6ZWI2_9RHOB</name>
<evidence type="ECO:0000313" key="2">
    <source>
        <dbReference type="EMBL" id="SLN63882.1"/>
    </source>
</evidence>
<dbReference type="SUPFAM" id="SSF55298">
    <property type="entry name" value="YjgF-like"/>
    <property type="match status" value="1"/>
</dbReference>
<dbReference type="InterPro" id="IPR035709">
    <property type="entry name" value="YoaB-like"/>
</dbReference>